<dbReference type="AlphaFoldDB" id="A0A4U6T9R9"/>
<keyword evidence="1" id="KW-0732">Signal</keyword>
<dbReference type="Proteomes" id="UP000298652">
    <property type="component" value="Chromosome 9"/>
</dbReference>
<dbReference type="EMBL" id="CM016560">
    <property type="protein sequence ID" value="TKV93796.1"/>
    <property type="molecule type" value="Genomic_DNA"/>
</dbReference>
<feature type="chain" id="PRO_5020428754" evidence="1">
    <location>
        <begin position="21"/>
        <end position="31"/>
    </location>
</feature>
<dbReference type="Gramene" id="TKV93796">
    <property type="protein sequence ID" value="TKV93796"/>
    <property type="gene ID" value="SEVIR_9G252501v2"/>
</dbReference>
<keyword evidence="3" id="KW-1185">Reference proteome</keyword>
<evidence type="ECO:0000313" key="2">
    <source>
        <dbReference type="EMBL" id="TKV93796.1"/>
    </source>
</evidence>
<protein>
    <submittedName>
        <fullName evidence="2">Uncharacterized protein</fullName>
    </submittedName>
</protein>
<name>A0A4U6T9R9_SETVI</name>
<feature type="signal peptide" evidence="1">
    <location>
        <begin position="1"/>
        <end position="20"/>
    </location>
</feature>
<evidence type="ECO:0000313" key="3">
    <source>
        <dbReference type="Proteomes" id="UP000298652"/>
    </source>
</evidence>
<organism evidence="2 3">
    <name type="scientific">Setaria viridis</name>
    <name type="common">Green bristlegrass</name>
    <name type="synonym">Setaria italica subsp. viridis</name>
    <dbReference type="NCBI Taxonomy" id="4556"/>
    <lineage>
        <taxon>Eukaryota</taxon>
        <taxon>Viridiplantae</taxon>
        <taxon>Streptophyta</taxon>
        <taxon>Embryophyta</taxon>
        <taxon>Tracheophyta</taxon>
        <taxon>Spermatophyta</taxon>
        <taxon>Magnoliopsida</taxon>
        <taxon>Liliopsida</taxon>
        <taxon>Poales</taxon>
        <taxon>Poaceae</taxon>
        <taxon>PACMAD clade</taxon>
        <taxon>Panicoideae</taxon>
        <taxon>Panicodae</taxon>
        <taxon>Paniceae</taxon>
        <taxon>Cenchrinae</taxon>
        <taxon>Setaria</taxon>
    </lineage>
</organism>
<evidence type="ECO:0000256" key="1">
    <source>
        <dbReference type="SAM" id="SignalP"/>
    </source>
</evidence>
<proteinExistence type="predicted"/>
<reference evidence="2" key="1">
    <citation type="submission" date="2019-03" db="EMBL/GenBank/DDBJ databases">
        <title>WGS assembly of Setaria viridis.</title>
        <authorList>
            <person name="Huang P."/>
            <person name="Jenkins J."/>
            <person name="Grimwood J."/>
            <person name="Barry K."/>
            <person name="Healey A."/>
            <person name="Mamidi S."/>
            <person name="Sreedasyam A."/>
            <person name="Shu S."/>
            <person name="Feldman M."/>
            <person name="Wu J."/>
            <person name="Yu Y."/>
            <person name="Chen C."/>
            <person name="Johnson J."/>
            <person name="Rokhsar D."/>
            <person name="Baxter I."/>
            <person name="Schmutz J."/>
            <person name="Brutnell T."/>
            <person name="Kellogg E."/>
        </authorList>
    </citation>
    <scope>NUCLEOTIDE SEQUENCE [LARGE SCALE GENOMIC DNA]</scope>
</reference>
<sequence length="31" mass="3583">MLLTALFWLIVLLISRQSSTIVIDQLCSYNK</sequence>
<accession>A0A4U6T9R9</accession>
<gene>
    <name evidence="2" type="ORF">SEVIR_9G252501v2</name>
</gene>